<protein>
    <recommendedName>
        <fullName evidence="1">Nucleolar 27S pre-rRNA processing Urb2/Npa2 C-terminal domain-containing protein</fullName>
    </recommendedName>
</protein>
<sequence length="688" mass="78088">MSSYELREKKIYVDLFLCSLTRLSNHTSNTTSYLGWAGRESPRLLSLIHKQAPALLSQMVQHWNFLSGEDRQSTDLASLSPMVLVENEDNVNDNELMSHLTAEMVDLMQKGDWSSKSTEMAVTTLLKIPDEHLVNEVRQRIAQVLFDQWSPEVDCELRCLKRNISLLVRVMERPTFYEGMTFRDMDSIASSITSKIGGTTWSEDDLLGAQEVMQLLGELADLIMRRVTGNNMKREAKYLQDALRLFQDRLGDPTFSTLPRLLLLRSIVSKRPASAATENLVCATVAHISESLRQGAKNTAYRDTRGLLILLTALKSLEVLGHELWADALAPYMADLKATRDYYMKGGLKAGWEINIFLARYCPDQLGAPFHLIDAAVLRENTGNKADVLLAPPIADRDTVVRYFELVIARISEERRLQHLEQLLSRKAESGRSYQLLVTYLLIQQIEDVRRTPEATGDDFDLAAAHSVLARQLVETNSQEEFVLIAQTIHFLLAQRPRSMDQWNIELTLSNVAVICATISPRPLTSPRVFTWLCRLVQVVVARYRRRLYGRSHLLVAVLQALLTCLVARPESRGKAKLYTRLLTLVCEPVTTTHGRADRSVLESERHEAKRYAGQHMYMVLMQYVKLLVEQHVPLEVREALEPGVHSILDVTTQDGVRIMSDAMNPSGRAVLKELYKHYEKFGKWTGV</sequence>
<dbReference type="PANTHER" id="PTHR15682">
    <property type="entry name" value="UNHEALTHY RIBOSOME BIOGENESIS PROTEIN 2 HOMOLOG"/>
    <property type="match status" value="1"/>
</dbReference>
<dbReference type="Pfam" id="PF10441">
    <property type="entry name" value="Urb2"/>
    <property type="match status" value="1"/>
</dbReference>
<dbReference type="Proteomes" id="UP001217918">
    <property type="component" value="Unassembled WGS sequence"/>
</dbReference>
<organism evidence="2 3">
    <name type="scientific">Phyllachora maydis</name>
    <dbReference type="NCBI Taxonomy" id="1825666"/>
    <lineage>
        <taxon>Eukaryota</taxon>
        <taxon>Fungi</taxon>
        <taxon>Dikarya</taxon>
        <taxon>Ascomycota</taxon>
        <taxon>Pezizomycotina</taxon>
        <taxon>Sordariomycetes</taxon>
        <taxon>Sordariomycetidae</taxon>
        <taxon>Phyllachorales</taxon>
        <taxon>Phyllachoraceae</taxon>
        <taxon>Phyllachora</taxon>
    </lineage>
</organism>
<name>A0AAD9M8Q2_9PEZI</name>
<proteinExistence type="predicted"/>
<evidence type="ECO:0000313" key="2">
    <source>
        <dbReference type="EMBL" id="KAK2066555.1"/>
    </source>
</evidence>
<dbReference type="InterPro" id="IPR052609">
    <property type="entry name" value="Ribosome_Biogenesis_Reg"/>
</dbReference>
<evidence type="ECO:0000313" key="3">
    <source>
        <dbReference type="Proteomes" id="UP001217918"/>
    </source>
</evidence>
<dbReference type="GO" id="GO:0042254">
    <property type="term" value="P:ribosome biogenesis"/>
    <property type="evidence" value="ECO:0007669"/>
    <property type="project" value="TreeGrafter"/>
</dbReference>
<dbReference type="GO" id="GO:0005730">
    <property type="term" value="C:nucleolus"/>
    <property type="evidence" value="ECO:0007669"/>
    <property type="project" value="TreeGrafter"/>
</dbReference>
<comment type="caution">
    <text evidence="2">The sequence shown here is derived from an EMBL/GenBank/DDBJ whole genome shotgun (WGS) entry which is preliminary data.</text>
</comment>
<dbReference type="AlphaFoldDB" id="A0AAD9M8Q2"/>
<keyword evidence="3" id="KW-1185">Reference proteome</keyword>
<accession>A0AAD9M8Q2</accession>
<evidence type="ECO:0000259" key="1">
    <source>
        <dbReference type="Pfam" id="PF10441"/>
    </source>
</evidence>
<reference evidence="2" key="1">
    <citation type="journal article" date="2023" name="Mol. Plant Microbe Interact.">
        <title>Elucidating the Obligate Nature and Biological Capacity of an Invasive Fungal Corn Pathogen.</title>
        <authorList>
            <person name="MacCready J.S."/>
            <person name="Roggenkamp E.M."/>
            <person name="Gdanetz K."/>
            <person name="Chilvers M.I."/>
        </authorList>
    </citation>
    <scope>NUCLEOTIDE SEQUENCE</scope>
    <source>
        <strain evidence="2">PM02</strain>
    </source>
</reference>
<dbReference type="PANTHER" id="PTHR15682:SF2">
    <property type="entry name" value="UNHEALTHY RIBOSOME BIOGENESIS PROTEIN 2 HOMOLOG"/>
    <property type="match status" value="1"/>
</dbReference>
<feature type="domain" description="Nucleolar 27S pre-rRNA processing Urb2/Npa2 C-terminal" evidence="1">
    <location>
        <begin position="484"/>
        <end position="687"/>
    </location>
</feature>
<dbReference type="EMBL" id="JAQQPM010000001">
    <property type="protein sequence ID" value="KAK2066555.1"/>
    <property type="molecule type" value="Genomic_DNA"/>
</dbReference>
<dbReference type="InterPro" id="IPR018849">
    <property type="entry name" value="Urb2/Npa2_C"/>
</dbReference>
<gene>
    <name evidence="2" type="ORF">P8C59_000361</name>
</gene>